<dbReference type="RefSeq" id="WP_349182479.1">
    <property type="nucleotide sequence ID" value="NZ_JBBNGS010000009.1"/>
</dbReference>
<accession>A0ABV1IGV0</accession>
<dbReference type="EMBL" id="JBBNGS010000009">
    <property type="protein sequence ID" value="MEQ2637862.1"/>
    <property type="molecule type" value="Genomic_DNA"/>
</dbReference>
<sequence length="349" mass="37639">MAVHDGESTVRRALESLQAQTFTNFEVVAVDAGSTDGTARILDTMSERDMRISVTHVEDKSVFSALDLALSRARGEYVLMMRQSAWAEPALLAELLDAAQKSDLELVMGGFTVNVAVGSRELSLVAESEDRVFLTQHDFRAAAWSLFDRGLMAPLCAKLFDRQAALAAGVGFTSQAAAGAGQMDSIHGFTLGFLRDVERVGMVCATRYHVALSVGDLGLPVPGPQAYQRLETEYAATLALLRHWGMEGDAASMEMLQRRYVEILAACIDGVAGRGPIAPKAEDLESVSRMISTEHAQLAASVAQPRDSFTRAMTPSIRNGNARKAYSQAKLWGLLRHGMPAGTSPDAYV</sequence>
<evidence type="ECO:0000313" key="2">
    <source>
        <dbReference type="EMBL" id="MEQ2637862.1"/>
    </source>
</evidence>
<keyword evidence="2" id="KW-0328">Glycosyltransferase</keyword>
<dbReference type="EC" id="2.4.-.-" evidence="2"/>
<dbReference type="InterPro" id="IPR029044">
    <property type="entry name" value="Nucleotide-diphossugar_trans"/>
</dbReference>
<proteinExistence type="predicted"/>
<reference evidence="2 3" key="1">
    <citation type="submission" date="2024-04" db="EMBL/GenBank/DDBJ databases">
        <title>Human intestinal bacterial collection.</title>
        <authorList>
            <person name="Pauvert C."/>
            <person name="Hitch T.C.A."/>
            <person name="Clavel T."/>
        </authorList>
    </citation>
    <scope>NUCLEOTIDE SEQUENCE [LARGE SCALE GENOMIC DNA]</scope>
    <source>
        <strain evidence="2 3">CLA-AA-H197</strain>
    </source>
</reference>
<keyword evidence="3" id="KW-1185">Reference proteome</keyword>
<dbReference type="CDD" id="cd00761">
    <property type="entry name" value="Glyco_tranf_GTA_type"/>
    <property type="match status" value="1"/>
</dbReference>
<dbReference type="SUPFAM" id="SSF53448">
    <property type="entry name" value="Nucleotide-diphospho-sugar transferases"/>
    <property type="match status" value="1"/>
</dbReference>
<dbReference type="Proteomes" id="UP001478817">
    <property type="component" value="Unassembled WGS sequence"/>
</dbReference>
<dbReference type="InterPro" id="IPR001173">
    <property type="entry name" value="Glyco_trans_2-like"/>
</dbReference>
<feature type="domain" description="Glycosyltransferase 2-like" evidence="1">
    <location>
        <begin position="2"/>
        <end position="113"/>
    </location>
</feature>
<evidence type="ECO:0000259" key="1">
    <source>
        <dbReference type="Pfam" id="PF00535"/>
    </source>
</evidence>
<dbReference type="InterPro" id="IPR050834">
    <property type="entry name" value="Glycosyltransf_2"/>
</dbReference>
<protein>
    <submittedName>
        <fullName evidence="2">Glycosyltransferase family A protein</fullName>
        <ecNumber evidence="2">2.4.-.-</ecNumber>
    </submittedName>
</protein>
<dbReference type="PANTHER" id="PTHR43685">
    <property type="entry name" value="GLYCOSYLTRANSFERASE"/>
    <property type="match status" value="1"/>
</dbReference>
<dbReference type="Gene3D" id="3.90.550.10">
    <property type="entry name" value="Spore Coat Polysaccharide Biosynthesis Protein SpsA, Chain A"/>
    <property type="match status" value="1"/>
</dbReference>
<name>A0ABV1IGV0_9ACTN</name>
<comment type="caution">
    <text evidence="2">The sequence shown here is derived from an EMBL/GenBank/DDBJ whole genome shotgun (WGS) entry which is preliminary data.</text>
</comment>
<dbReference type="Pfam" id="PF00535">
    <property type="entry name" value="Glycos_transf_2"/>
    <property type="match status" value="1"/>
</dbReference>
<evidence type="ECO:0000313" key="3">
    <source>
        <dbReference type="Proteomes" id="UP001478817"/>
    </source>
</evidence>
<organism evidence="2 3">
    <name type="scientific">Paratractidigestivibacter faecalis</name>
    <dbReference type="NCBI Taxonomy" id="2292441"/>
    <lineage>
        <taxon>Bacteria</taxon>
        <taxon>Bacillati</taxon>
        <taxon>Actinomycetota</taxon>
        <taxon>Coriobacteriia</taxon>
        <taxon>Coriobacteriales</taxon>
        <taxon>Atopobiaceae</taxon>
        <taxon>Paratractidigestivibacter</taxon>
    </lineage>
</organism>
<dbReference type="GO" id="GO:0016757">
    <property type="term" value="F:glycosyltransferase activity"/>
    <property type="evidence" value="ECO:0007669"/>
    <property type="project" value="UniProtKB-KW"/>
</dbReference>
<dbReference type="PANTHER" id="PTHR43685:SF2">
    <property type="entry name" value="GLYCOSYLTRANSFERASE 2-LIKE DOMAIN-CONTAINING PROTEIN"/>
    <property type="match status" value="1"/>
</dbReference>
<keyword evidence="2" id="KW-0808">Transferase</keyword>
<gene>
    <name evidence="2" type="ORF">AAAT05_05835</name>
</gene>